<protein>
    <submittedName>
        <fullName evidence="2">Uncharacterized protein</fullName>
    </submittedName>
</protein>
<accession>A0A511FBE1</accession>
<reference evidence="2 4" key="1">
    <citation type="submission" date="2019-07" db="EMBL/GenBank/DDBJ databases">
        <title>Whole genome shotgun sequence of Cellulomonas hominis NBRC 16055.</title>
        <authorList>
            <person name="Hosoyama A."/>
            <person name="Uohara A."/>
            <person name="Ohji S."/>
            <person name="Ichikawa N."/>
        </authorList>
    </citation>
    <scope>NUCLEOTIDE SEQUENCE [LARGE SCALE GENOMIC DNA]</scope>
    <source>
        <strain evidence="2 4">NBRC 16055</strain>
    </source>
</reference>
<evidence type="ECO:0000313" key="3">
    <source>
        <dbReference type="EMBL" id="MBB5474551.1"/>
    </source>
</evidence>
<sequence length="95" mass="9212">MGIPPHTDPSPAEKADLAWTGAGLALVLLTILAAAAHTGPMLAAVAAVTVMVLAIALGALNGGASKPMDRLALGSLVASVLGLPGIAVIAILQSL</sequence>
<dbReference type="RefSeq" id="WP_146836533.1">
    <property type="nucleotide sequence ID" value="NZ_BJVQ01000019.1"/>
</dbReference>
<reference evidence="3 5" key="2">
    <citation type="submission" date="2020-08" db="EMBL/GenBank/DDBJ databases">
        <title>Sequencing the genomes of 1000 actinobacteria strains.</title>
        <authorList>
            <person name="Klenk H.-P."/>
        </authorList>
    </citation>
    <scope>NUCLEOTIDE SEQUENCE [LARGE SCALE GENOMIC DNA]</scope>
    <source>
        <strain evidence="3 5">DSM 9581</strain>
    </source>
</reference>
<feature type="transmembrane region" description="Helical" evidence="1">
    <location>
        <begin position="42"/>
        <end position="60"/>
    </location>
</feature>
<keyword evidence="1" id="KW-0472">Membrane</keyword>
<keyword evidence="1" id="KW-1133">Transmembrane helix</keyword>
<evidence type="ECO:0000313" key="5">
    <source>
        <dbReference type="Proteomes" id="UP000564629"/>
    </source>
</evidence>
<dbReference type="AlphaFoldDB" id="A0A511FBE1"/>
<comment type="caution">
    <text evidence="2">The sequence shown here is derived from an EMBL/GenBank/DDBJ whole genome shotgun (WGS) entry which is preliminary data.</text>
</comment>
<feature type="transmembrane region" description="Helical" evidence="1">
    <location>
        <begin position="72"/>
        <end position="92"/>
    </location>
</feature>
<feature type="transmembrane region" description="Helical" evidence="1">
    <location>
        <begin position="17"/>
        <end position="35"/>
    </location>
</feature>
<keyword evidence="4" id="KW-1185">Reference proteome</keyword>
<name>A0A511FBE1_9CELL</name>
<gene>
    <name evidence="2" type="ORF">CHO01_17050</name>
    <name evidence="3" type="ORF">HNR08_003287</name>
</gene>
<evidence type="ECO:0000313" key="4">
    <source>
        <dbReference type="Proteomes" id="UP000321723"/>
    </source>
</evidence>
<evidence type="ECO:0000313" key="2">
    <source>
        <dbReference type="EMBL" id="GEL46589.1"/>
    </source>
</evidence>
<proteinExistence type="predicted"/>
<organism evidence="2 4">
    <name type="scientific">Cellulomonas hominis</name>
    <dbReference type="NCBI Taxonomy" id="156981"/>
    <lineage>
        <taxon>Bacteria</taxon>
        <taxon>Bacillati</taxon>
        <taxon>Actinomycetota</taxon>
        <taxon>Actinomycetes</taxon>
        <taxon>Micrococcales</taxon>
        <taxon>Cellulomonadaceae</taxon>
        <taxon>Cellulomonas</taxon>
    </lineage>
</organism>
<dbReference type="Proteomes" id="UP000564629">
    <property type="component" value="Unassembled WGS sequence"/>
</dbReference>
<evidence type="ECO:0000256" key="1">
    <source>
        <dbReference type="SAM" id="Phobius"/>
    </source>
</evidence>
<dbReference type="Proteomes" id="UP000321723">
    <property type="component" value="Unassembled WGS sequence"/>
</dbReference>
<keyword evidence="1" id="KW-0812">Transmembrane</keyword>
<dbReference type="EMBL" id="JACHDN010000001">
    <property type="protein sequence ID" value="MBB5474551.1"/>
    <property type="molecule type" value="Genomic_DNA"/>
</dbReference>
<dbReference type="EMBL" id="BJVQ01000019">
    <property type="protein sequence ID" value="GEL46589.1"/>
    <property type="molecule type" value="Genomic_DNA"/>
</dbReference>